<feature type="compositionally biased region" description="Polar residues" evidence="1">
    <location>
        <begin position="203"/>
        <end position="213"/>
    </location>
</feature>
<feature type="region of interest" description="Disordered" evidence="1">
    <location>
        <begin position="184"/>
        <end position="213"/>
    </location>
</feature>
<keyword evidence="2" id="KW-0472">Membrane</keyword>
<protein>
    <submittedName>
        <fullName evidence="3">Apoptosis regulator Bcl-2</fullName>
    </submittedName>
</protein>
<evidence type="ECO:0000313" key="3">
    <source>
        <dbReference type="EMBL" id="KAG8521132.1"/>
    </source>
</evidence>
<sequence length="213" mass="22766">MAEAGRLCLVLATGPQILLRKPQPEVCPCRCPAVRFGRGNPNSCIGLARVQARHCRLLSWRGPRASLVMENLGKEERVPEPGAVGFGEAAHVPFGTCGEASADQQDAFVELYGPSMRPLFDFSWLSLKALLSLALVGACISLGAYLGHKILGSQGRALPSNIRPPQVPAFPELLLEPSLGTLAPPLRALDTEPGDRQALEANRAQQATTRNGQ</sequence>
<reference evidence="3" key="1">
    <citation type="journal article" date="2021" name="Evol. Appl.">
        <title>The genome of the Pyrenean desman and the effects of bottlenecks and inbreeding on the genomic landscape of an endangered species.</title>
        <authorList>
            <person name="Escoda L."/>
            <person name="Castresana J."/>
        </authorList>
    </citation>
    <scope>NUCLEOTIDE SEQUENCE</scope>
    <source>
        <strain evidence="3">IBE-C5619</strain>
    </source>
</reference>
<name>A0A8J6ALA8_GALPY</name>
<feature type="transmembrane region" description="Helical" evidence="2">
    <location>
        <begin position="122"/>
        <end position="146"/>
    </location>
</feature>
<organism evidence="3 4">
    <name type="scientific">Galemys pyrenaicus</name>
    <name type="common">Iberian desman</name>
    <name type="synonym">Pyrenean desman</name>
    <dbReference type="NCBI Taxonomy" id="202257"/>
    <lineage>
        <taxon>Eukaryota</taxon>
        <taxon>Metazoa</taxon>
        <taxon>Chordata</taxon>
        <taxon>Craniata</taxon>
        <taxon>Vertebrata</taxon>
        <taxon>Euteleostomi</taxon>
        <taxon>Mammalia</taxon>
        <taxon>Eutheria</taxon>
        <taxon>Laurasiatheria</taxon>
        <taxon>Eulipotyphla</taxon>
        <taxon>Talpidae</taxon>
        <taxon>Galemys</taxon>
    </lineage>
</organism>
<comment type="caution">
    <text evidence="3">The sequence shown here is derived from an EMBL/GenBank/DDBJ whole genome shotgun (WGS) entry which is preliminary data.</text>
</comment>
<feature type="compositionally biased region" description="Basic and acidic residues" evidence="1">
    <location>
        <begin position="189"/>
        <end position="198"/>
    </location>
</feature>
<dbReference type="OrthoDB" id="6021377at2759"/>
<gene>
    <name evidence="3" type="ORF">J0S82_011712</name>
</gene>
<accession>A0A8J6ALA8</accession>
<dbReference type="Proteomes" id="UP000700334">
    <property type="component" value="Unassembled WGS sequence"/>
</dbReference>
<keyword evidence="2" id="KW-0812">Transmembrane</keyword>
<dbReference type="AlphaFoldDB" id="A0A8J6ALA8"/>
<keyword evidence="2" id="KW-1133">Transmembrane helix</keyword>
<evidence type="ECO:0000313" key="4">
    <source>
        <dbReference type="Proteomes" id="UP000700334"/>
    </source>
</evidence>
<dbReference type="EMBL" id="JAGFMF010011492">
    <property type="protein sequence ID" value="KAG8521132.1"/>
    <property type="molecule type" value="Genomic_DNA"/>
</dbReference>
<evidence type="ECO:0000256" key="2">
    <source>
        <dbReference type="SAM" id="Phobius"/>
    </source>
</evidence>
<evidence type="ECO:0000256" key="1">
    <source>
        <dbReference type="SAM" id="MobiDB-lite"/>
    </source>
</evidence>
<keyword evidence="4" id="KW-1185">Reference proteome</keyword>
<proteinExistence type="predicted"/>